<dbReference type="AlphaFoldDB" id="A0A4Y2C4S4"/>
<keyword evidence="2" id="KW-1185">Reference proteome</keyword>
<dbReference type="EMBL" id="BGPR01000148">
    <property type="protein sequence ID" value="GBL99392.1"/>
    <property type="molecule type" value="Genomic_DNA"/>
</dbReference>
<sequence length="158" mass="18286">MWIQILFYEEPQQWFLEQPAQQMILEQTAQSFQQPAQQMFLEQTAQSFEQPSQQMCLEKSAQNFEPSAQLMILEQSAQSFESPAQQMSPGQPAQCFEQQVIFPEPVLEDLDTVLSQEVLEEDLAKYLGEFAKLLDMEAETLQNEPLDLSYKGRKEITL</sequence>
<protein>
    <submittedName>
        <fullName evidence="1">Uncharacterized protein</fullName>
    </submittedName>
</protein>
<accession>A0A4Y2C4S4</accession>
<evidence type="ECO:0000313" key="2">
    <source>
        <dbReference type="Proteomes" id="UP000499080"/>
    </source>
</evidence>
<organism evidence="1 2">
    <name type="scientific">Araneus ventricosus</name>
    <name type="common">Orbweaver spider</name>
    <name type="synonym">Epeira ventricosa</name>
    <dbReference type="NCBI Taxonomy" id="182803"/>
    <lineage>
        <taxon>Eukaryota</taxon>
        <taxon>Metazoa</taxon>
        <taxon>Ecdysozoa</taxon>
        <taxon>Arthropoda</taxon>
        <taxon>Chelicerata</taxon>
        <taxon>Arachnida</taxon>
        <taxon>Araneae</taxon>
        <taxon>Araneomorphae</taxon>
        <taxon>Entelegynae</taxon>
        <taxon>Araneoidea</taxon>
        <taxon>Araneidae</taxon>
        <taxon>Araneus</taxon>
    </lineage>
</organism>
<name>A0A4Y2C4S4_ARAVE</name>
<comment type="caution">
    <text evidence="1">The sequence shown here is derived from an EMBL/GenBank/DDBJ whole genome shotgun (WGS) entry which is preliminary data.</text>
</comment>
<gene>
    <name evidence="1" type="ORF">AVEN_206801_1</name>
</gene>
<proteinExistence type="predicted"/>
<reference evidence="1 2" key="1">
    <citation type="journal article" date="2019" name="Sci. Rep.">
        <title>Orb-weaving spider Araneus ventricosus genome elucidates the spidroin gene catalogue.</title>
        <authorList>
            <person name="Kono N."/>
            <person name="Nakamura H."/>
            <person name="Ohtoshi R."/>
            <person name="Moran D.A.P."/>
            <person name="Shinohara A."/>
            <person name="Yoshida Y."/>
            <person name="Fujiwara M."/>
            <person name="Mori M."/>
            <person name="Tomita M."/>
            <person name="Arakawa K."/>
        </authorList>
    </citation>
    <scope>NUCLEOTIDE SEQUENCE [LARGE SCALE GENOMIC DNA]</scope>
</reference>
<evidence type="ECO:0000313" key="1">
    <source>
        <dbReference type="EMBL" id="GBL99392.1"/>
    </source>
</evidence>
<dbReference type="Proteomes" id="UP000499080">
    <property type="component" value="Unassembled WGS sequence"/>
</dbReference>